<dbReference type="SMART" id="SM00382">
    <property type="entry name" value="AAA"/>
    <property type="match status" value="2"/>
</dbReference>
<dbReference type="EMBL" id="AP011801">
    <property type="protein sequence ID" value="BAL58687.1"/>
    <property type="molecule type" value="Genomic_DNA"/>
</dbReference>
<dbReference type="InterPro" id="IPR015856">
    <property type="entry name" value="ABC_transpr_CbiO/EcfA_su"/>
</dbReference>
<dbReference type="CDD" id="cd03225">
    <property type="entry name" value="ABC_cobalt_CbiO_domain1"/>
    <property type="match status" value="2"/>
</dbReference>
<sequence length="468" mass="51141">MLLNGVDLTLERGEIVLLMGRNGSGKTTLARYLVGLLIPSEGVVMVDGMRTDQDPRAIRRRVGLLFQESHEQIIAQTPLEDVAFGLENLALPSEAIQQRAWRALERVSLREKALWPIEMLTPAERQRVALAGVLAMDPDYYILDEPDRTADREGLVLLRALVQELRAAQKGVLIISHKEFWKKHADRVLCLEGGDLTPHPEISPPTPPPVGANPRVRPGQTQGSAPTGKGARGLGQGRGWGRGAPFRLRALDLSFAYNSAPALQDFSGEITAGEFIVLTGPAGSGKTTLVELLAGLRQPTSGYVLWNDIPIHTLRASERVRCVGLVFQEPYQQLLGESVREELLLGLLAQGVSLSEGEQRARWACEAVGLDWERCSLQPSHHLSGGEQARLAIAAMLALRPQVLILDETLAALDPAGQAELLALLQELHAHGTTVILVTSEEISHVGTRLWRLEGGRLLYDRSWQGEG</sequence>
<reference evidence="7" key="2">
    <citation type="journal article" date="2012" name="PLoS ONE">
        <title>A Deeply Branching Thermophilic Bacterium with an Ancient Acetyl-CoA Pathway Dominates a Subsurface Ecosystem.</title>
        <authorList>
            <person name="Takami H."/>
            <person name="Noguchi H."/>
            <person name="Takaki Y."/>
            <person name="Uchiyama I."/>
            <person name="Toyoda A."/>
            <person name="Nishi S."/>
            <person name="Chee G.-J."/>
            <person name="Arai W."/>
            <person name="Nunoura T."/>
            <person name="Itoh T."/>
            <person name="Hattori M."/>
            <person name="Takai K."/>
        </authorList>
    </citation>
    <scope>NUCLEOTIDE SEQUENCE</scope>
</reference>
<dbReference type="PANTHER" id="PTHR43553">
    <property type="entry name" value="HEAVY METAL TRANSPORTER"/>
    <property type="match status" value="1"/>
</dbReference>
<evidence type="ECO:0000256" key="2">
    <source>
        <dbReference type="ARBA" id="ARBA00022448"/>
    </source>
</evidence>
<evidence type="ECO:0000256" key="1">
    <source>
        <dbReference type="ARBA" id="ARBA00005417"/>
    </source>
</evidence>
<reference evidence="7" key="1">
    <citation type="journal article" date="2005" name="Environ. Microbiol.">
        <title>Genetic and functional properties of uncultivated thermophilic crenarchaeotes from a subsurface gold mine as revealed by analysis of genome fragments.</title>
        <authorList>
            <person name="Nunoura T."/>
            <person name="Hirayama H."/>
            <person name="Takami H."/>
            <person name="Oida H."/>
            <person name="Nishi S."/>
            <person name="Shimamura S."/>
            <person name="Suzuki Y."/>
            <person name="Inagaki F."/>
            <person name="Takai K."/>
            <person name="Nealson K.H."/>
            <person name="Horikoshi K."/>
        </authorList>
    </citation>
    <scope>NUCLEOTIDE SEQUENCE</scope>
</reference>
<dbReference type="GO" id="GO:0043190">
    <property type="term" value="C:ATP-binding cassette (ABC) transporter complex"/>
    <property type="evidence" value="ECO:0007669"/>
    <property type="project" value="TreeGrafter"/>
</dbReference>
<accession>H5SRH0</accession>
<proteinExistence type="inferred from homology"/>
<name>H5SRH0_ACEAU</name>
<keyword evidence="3" id="KW-0547">Nucleotide-binding</keyword>
<evidence type="ECO:0000256" key="3">
    <source>
        <dbReference type="ARBA" id="ARBA00022741"/>
    </source>
</evidence>
<feature type="domain" description="ABC transporter" evidence="6">
    <location>
        <begin position="248"/>
        <end position="468"/>
    </location>
</feature>
<dbReference type="SUPFAM" id="SSF52540">
    <property type="entry name" value="P-loop containing nucleoside triphosphate hydrolases"/>
    <property type="match status" value="2"/>
</dbReference>
<dbReference type="GO" id="GO:0042626">
    <property type="term" value="F:ATPase-coupled transmembrane transporter activity"/>
    <property type="evidence" value="ECO:0007669"/>
    <property type="project" value="TreeGrafter"/>
</dbReference>
<dbReference type="PROSITE" id="PS50893">
    <property type="entry name" value="ABC_TRANSPORTER_2"/>
    <property type="match status" value="2"/>
</dbReference>
<keyword evidence="4 7" id="KW-0067">ATP-binding</keyword>
<evidence type="ECO:0000256" key="4">
    <source>
        <dbReference type="ARBA" id="ARBA00022840"/>
    </source>
</evidence>
<feature type="region of interest" description="Disordered" evidence="5">
    <location>
        <begin position="196"/>
        <end position="238"/>
    </location>
</feature>
<evidence type="ECO:0000256" key="5">
    <source>
        <dbReference type="SAM" id="MobiDB-lite"/>
    </source>
</evidence>
<dbReference type="Gene3D" id="3.40.50.300">
    <property type="entry name" value="P-loop containing nucleotide triphosphate hydrolases"/>
    <property type="match status" value="2"/>
</dbReference>
<feature type="domain" description="ABC transporter" evidence="6">
    <location>
        <begin position="1"/>
        <end position="218"/>
    </location>
</feature>
<keyword evidence="2" id="KW-0813">Transport</keyword>
<dbReference type="PROSITE" id="PS00211">
    <property type="entry name" value="ABC_TRANSPORTER_1"/>
    <property type="match status" value="1"/>
</dbReference>
<dbReference type="AlphaFoldDB" id="H5SRH0"/>
<dbReference type="InterPro" id="IPR003593">
    <property type="entry name" value="AAA+_ATPase"/>
</dbReference>
<dbReference type="InterPro" id="IPR003439">
    <property type="entry name" value="ABC_transporter-like_ATP-bd"/>
</dbReference>
<organism evidence="7">
    <name type="scientific">Acetithermum autotrophicum</name>
    <dbReference type="NCBI Taxonomy" id="1446466"/>
    <lineage>
        <taxon>Bacteria</taxon>
        <taxon>Candidatus Bipolaricaulota</taxon>
        <taxon>Candidatus Acetithermum</taxon>
    </lineage>
</organism>
<evidence type="ECO:0000313" key="7">
    <source>
        <dbReference type="EMBL" id="BAL58687.1"/>
    </source>
</evidence>
<evidence type="ECO:0000259" key="6">
    <source>
        <dbReference type="PROSITE" id="PS50893"/>
    </source>
</evidence>
<dbReference type="Pfam" id="PF00005">
    <property type="entry name" value="ABC_tran"/>
    <property type="match status" value="2"/>
</dbReference>
<comment type="similarity">
    <text evidence="1">Belongs to the ABC transporter superfamily.</text>
</comment>
<dbReference type="GO" id="GO:0016887">
    <property type="term" value="F:ATP hydrolysis activity"/>
    <property type="evidence" value="ECO:0007669"/>
    <property type="project" value="InterPro"/>
</dbReference>
<dbReference type="InterPro" id="IPR050095">
    <property type="entry name" value="ECF_ABC_transporter_ATP-bd"/>
</dbReference>
<dbReference type="InterPro" id="IPR027417">
    <property type="entry name" value="P-loop_NTPase"/>
</dbReference>
<feature type="compositionally biased region" description="Pro residues" evidence="5">
    <location>
        <begin position="201"/>
        <end position="211"/>
    </location>
</feature>
<protein>
    <submittedName>
        <fullName evidence="7">Cobalt/nickel transport system ATP-binding protein</fullName>
    </submittedName>
</protein>
<dbReference type="InterPro" id="IPR017871">
    <property type="entry name" value="ABC_transporter-like_CS"/>
</dbReference>
<dbReference type="PANTHER" id="PTHR43553:SF24">
    <property type="entry name" value="ENERGY-COUPLING FACTOR TRANSPORTER ATP-BINDING PROTEIN ECFA1"/>
    <property type="match status" value="1"/>
</dbReference>
<dbReference type="GO" id="GO:0005524">
    <property type="term" value="F:ATP binding"/>
    <property type="evidence" value="ECO:0007669"/>
    <property type="project" value="UniProtKB-KW"/>
</dbReference>
<gene>
    <name evidence="7" type="ORF">HGMM_OP2C235</name>
</gene>